<protein>
    <submittedName>
        <fullName evidence="2">Uncharacterized protein</fullName>
    </submittedName>
</protein>
<dbReference type="RefSeq" id="WP_407347762.1">
    <property type="nucleotide sequence ID" value="NZ_CP136864.1"/>
</dbReference>
<evidence type="ECO:0000313" key="3">
    <source>
        <dbReference type="Proteomes" id="UP001626537"/>
    </source>
</evidence>
<dbReference type="Proteomes" id="UP001626537">
    <property type="component" value="Chromosome"/>
</dbReference>
<proteinExistence type="predicted"/>
<dbReference type="EMBL" id="CP136864">
    <property type="protein sequence ID" value="WOJ93103.1"/>
    <property type="molecule type" value="Genomic_DNA"/>
</dbReference>
<feature type="region of interest" description="Disordered" evidence="1">
    <location>
        <begin position="80"/>
        <end position="117"/>
    </location>
</feature>
<dbReference type="InterPro" id="IPR008928">
    <property type="entry name" value="6-hairpin_glycosidase_sf"/>
</dbReference>
<sequence length="394" mass="44728">MQHVNEIRAIMRDFARTTGLSDNSVKPRRYLWTDAFAVCNFLELYRESGQSSYLQSARALVDQVHLILGQYSDTDPRSGWISGLDEQSAREHPTAGGLRIGKPLAERSPQQSPDDRLEWDRDGQYFHYLTRWMQALTRMAVYTGEDAYQRWALELAQTAHQSFCYTLTSDGPMRMYWKMSIDLSRPLVDSMGQHDPLDAVVSYLEINANNSAHGILASNEQLEREIAEALSMCAGARWATDDPLGIGSLLIDTFRLAQLQTNFNISPPIALARLLADCEPGLQALQRSGQLAHPAQYRLAFRELGLATGLEAINRLNALLAEHPRQQALDREAKIRLERLEHFGRLSDTIREFWLETANQQVTPWRDHQDINSVMLATSLAPDAFLFIRQRMGL</sequence>
<name>A0ABZ0I0R2_9GAMM</name>
<gene>
    <name evidence="2" type="ORF">R0135_15140</name>
</gene>
<evidence type="ECO:0000313" key="2">
    <source>
        <dbReference type="EMBL" id="WOJ93103.1"/>
    </source>
</evidence>
<accession>A0ABZ0I0R2</accession>
<dbReference type="SUPFAM" id="SSF48208">
    <property type="entry name" value="Six-hairpin glycosidases"/>
    <property type="match status" value="1"/>
</dbReference>
<keyword evidence="3" id="KW-1185">Reference proteome</keyword>
<organism evidence="2 3">
    <name type="scientific">Congregibacter variabilis</name>
    <dbReference type="NCBI Taxonomy" id="3081200"/>
    <lineage>
        <taxon>Bacteria</taxon>
        <taxon>Pseudomonadati</taxon>
        <taxon>Pseudomonadota</taxon>
        <taxon>Gammaproteobacteria</taxon>
        <taxon>Cellvibrionales</taxon>
        <taxon>Halieaceae</taxon>
        <taxon>Congregibacter</taxon>
    </lineage>
</organism>
<reference evidence="2 3" key="1">
    <citation type="submission" date="2023-10" db="EMBL/GenBank/DDBJ databases">
        <title>Two novel species belonging to the OM43/NOR5 clade.</title>
        <authorList>
            <person name="Park M."/>
        </authorList>
    </citation>
    <scope>NUCLEOTIDE SEQUENCE [LARGE SCALE GENOMIC DNA]</scope>
    <source>
        <strain evidence="2 3">IMCC43200</strain>
    </source>
</reference>
<evidence type="ECO:0000256" key="1">
    <source>
        <dbReference type="SAM" id="MobiDB-lite"/>
    </source>
</evidence>